<feature type="transmembrane region" description="Helical" evidence="1">
    <location>
        <begin position="233"/>
        <end position="256"/>
    </location>
</feature>
<name>A0A402B2L1_9CHLR</name>
<dbReference type="Pfam" id="PF19124">
    <property type="entry name" value="DUF5808"/>
    <property type="match status" value="1"/>
</dbReference>
<dbReference type="InterPro" id="IPR043831">
    <property type="entry name" value="DUF5808"/>
</dbReference>
<feature type="transmembrane region" description="Helical" evidence="1">
    <location>
        <begin position="6"/>
        <end position="25"/>
    </location>
</feature>
<dbReference type="PANTHER" id="PTHR37810">
    <property type="entry name" value="IMMUNITY PROTEIN SDPI"/>
    <property type="match status" value="1"/>
</dbReference>
<dbReference type="EMBL" id="BIFT01000001">
    <property type="protein sequence ID" value="GCE25568.1"/>
    <property type="molecule type" value="Genomic_DNA"/>
</dbReference>
<feature type="transmembrane region" description="Helical" evidence="1">
    <location>
        <begin position="53"/>
        <end position="71"/>
    </location>
</feature>
<protein>
    <submittedName>
        <fullName evidence="4">Membrane protein</fullName>
    </submittedName>
</protein>
<feature type="transmembrane region" description="Helical" evidence="1">
    <location>
        <begin position="77"/>
        <end position="97"/>
    </location>
</feature>
<keyword evidence="1" id="KW-0472">Membrane</keyword>
<feature type="domain" description="DUF1648" evidence="2">
    <location>
        <begin position="144"/>
        <end position="188"/>
    </location>
</feature>
<feature type="transmembrane region" description="Helical" evidence="1">
    <location>
        <begin position="348"/>
        <end position="366"/>
    </location>
</feature>
<keyword evidence="1" id="KW-1133">Transmembrane helix</keyword>
<evidence type="ECO:0000313" key="5">
    <source>
        <dbReference type="Proteomes" id="UP000287171"/>
    </source>
</evidence>
<evidence type="ECO:0000313" key="4">
    <source>
        <dbReference type="EMBL" id="GCE25568.1"/>
    </source>
</evidence>
<evidence type="ECO:0000259" key="3">
    <source>
        <dbReference type="Pfam" id="PF19124"/>
    </source>
</evidence>
<dbReference type="Proteomes" id="UP000287171">
    <property type="component" value="Unassembled WGS sequence"/>
</dbReference>
<reference evidence="5" key="1">
    <citation type="submission" date="2018-12" db="EMBL/GenBank/DDBJ databases">
        <title>Tengunoibacter tsumagoiensis gen. nov., sp. nov., Dictyobacter kobayashii sp. nov., D. alpinus sp. nov., and D. joshuensis sp. nov. and description of Dictyobacteraceae fam. nov. within the order Ktedonobacterales isolated from Tengu-no-mugimeshi.</title>
        <authorList>
            <person name="Wang C.M."/>
            <person name="Zheng Y."/>
            <person name="Sakai Y."/>
            <person name="Toyoda A."/>
            <person name="Minakuchi Y."/>
            <person name="Abe K."/>
            <person name="Yokota A."/>
            <person name="Yabe S."/>
        </authorList>
    </citation>
    <scope>NUCLEOTIDE SEQUENCE [LARGE SCALE GENOMIC DNA]</scope>
    <source>
        <strain evidence="5">Uno16</strain>
    </source>
</reference>
<sequence length="367" mass="41412">MNATYILLSMASLLLIIFAWFWTSLMARTLPFGVRIPPDRVNEPVIQHAKRDYHAGLLVILLLVAAIGWFFSRYSSLLFVNIAGLFGTMLLIYLNFYSARRRISQAKQRGNWYSGLRQVVMADISTNQTPYHIPFLWYVPALAIIVAMVVIALVRYPVLPAQIPTHFGADGQPNQWTDKLVALWTLPLPAIFTTALLLGLARYIPTARQQVDPANPEADVAYQHELRHRTSQILLVLATVTNLVFLAVSLLIFGAIPESNANAVLIGIVTILLLVIIGTLVYLTRTIIQRNQHQYQAQNNPKFVARDDDRYWIGGMFYYNPDDPALWIDKRIGIGWTVNMANPWGKTFIIAIIAIILAIVSITLFVR</sequence>
<evidence type="ECO:0000259" key="2">
    <source>
        <dbReference type="Pfam" id="PF07853"/>
    </source>
</evidence>
<organism evidence="4 5">
    <name type="scientific">Dictyobacter alpinus</name>
    <dbReference type="NCBI Taxonomy" id="2014873"/>
    <lineage>
        <taxon>Bacteria</taxon>
        <taxon>Bacillati</taxon>
        <taxon>Chloroflexota</taxon>
        <taxon>Ktedonobacteria</taxon>
        <taxon>Ktedonobacterales</taxon>
        <taxon>Dictyobacteraceae</taxon>
        <taxon>Dictyobacter</taxon>
    </lineage>
</organism>
<feature type="transmembrane region" description="Helical" evidence="1">
    <location>
        <begin position="262"/>
        <end position="283"/>
    </location>
</feature>
<proteinExistence type="predicted"/>
<comment type="caution">
    <text evidence="4">The sequence shown here is derived from an EMBL/GenBank/DDBJ whole genome shotgun (WGS) entry which is preliminary data.</text>
</comment>
<evidence type="ECO:0000256" key="1">
    <source>
        <dbReference type="SAM" id="Phobius"/>
    </source>
</evidence>
<dbReference type="GO" id="GO:0009636">
    <property type="term" value="P:response to toxic substance"/>
    <property type="evidence" value="ECO:0007669"/>
    <property type="project" value="TreeGrafter"/>
</dbReference>
<keyword evidence="5" id="KW-1185">Reference proteome</keyword>
<dbReference type="InterPro" id="IPR012867">
    <property type="entry name" value="DUF1648"/>
</dbReference>
<dbReference type="AlphaFoldDB" id="A0A402B2L1"/>
<feature type="transmembrane region" description="Helical" evidence="1">
    <location>
        <begin position="135"/>
        <end position="154"/>
    </location>
</feature>
<feature type="transmembrane region" description="Helical" evidence="1">
    <location>
        <begin position="181"/>
        <end position="201"/>
    </location>
</feature>
<accession>A0A402B2L1</accession>
<feature type="domain" description="DUF5808" evidence="3">
    <location>
        <begin position="321"/>
        <end position="346"/>
    </location>
</feature>
<dbReference type="PANTHER" id="PTHR37810:SF9">
    <property type="entry name" value="MEMBRANE PROTEIN"/>
    <property type="match status" value="1"/>
</dbReference>
<dbReference type="OrthoDB" id="157646at2"/>
<gene>
    <name evidence="4" type="ORF">KDA_10520</name>
</gene>
<dbReference type="RefSeq" id="WP_126626137.1">
    <property type="nucleotide sequence ID" value="NZ_BIFT01000001.1"/>
</dbReference>
<keyword evidence="1" id="KW-0812">Transmembrane</keyword>
<dbReference type="Pfam" id="PF07853">
    <property type="entry name" value="DUF1648"/>
    <property type="match status" value="1"/>
</dbReference>